<accession>A0ABD3RJ73</accession>
<gene>
    <name evidence="7" type="ORF">ACHAXA_002579</name>
</gene>
<dbReference type="InterPro" id="IPR036511">
    <property type="entry name" value="TGT-like_sf"/>
</dbReference>
<feature type="domain" description="tRNA-guanine(15) transglycosylase-like" evidence="6">
    <location>
        <begin position="82"/>
        <end position="171"/>
    </location>
</feature>
<evidence type="ECO:0000313" key="8">
    <source>
        <dbReference type="Proteomes" id="UP001530377"/>
    </source>
</evidence>
<feature type="domain" description="tRNA-guanine(15) transglycosylase-like" evidence="6">
    <location>
        <begin position="214"/>
        <end position="472"/>
    </location>
</feature>
<evidence type="ECO:0000256" key="3">
    <source>
        <dbReference type="ARBA" id="ARBA00022694"/>
    </source>
</evidence>
<dbReference type="Pfam" id="PF01702">
    <property type="entry name" value="TGT"/>
    <property type="match status" value="2"/>
</dbReference>
<dbReference type="PANTHER" id="PTHR43468">
    <property type="match status" value="1"/>
</dbReference>
<reference evidence="7 8" key="1">
    <citation type="submission" date="2024-10" db="EMBL/GenBank/DDBJ databases">
        <title>Updated reference genomes for cyclostephanoid diatoms.</title>
        <authorList>
            <person name="Roberts W.R."/>
            <person name="Alverson A.J."/>
        </authorList>
    </citation>
    <scope>NUCLEOTIDE SEQUENCE [LARGE SCALE GENOMIC DNA]</scope>
    <source>
        <strain evidence="7 8">AJA228-03</strain>
    </source>
</reference>
<dbReference type="InterPro" id="IPR004803">
    <property type="entry name" value="TGT"/>
</dbReference>
<keyword evidence="8" id="KW-1185">Reference proteome</keyword>
<evidence type="ECO:0000313" key="7">
    <source>
        <dbReference type="EMBL" id="KAL3807540.1"/>
    </source>
</evidence>
<evidence type="ECO:0000256" key="5">
    <source>
        <dbReference type="SAM" id="MobiDB-lite"/>
    </source>
</evidence>
<dbReference type="NCBIfam" id="TIGR00430">
    <property type="entry name" value="Q_tRNA_tgt"/>
    <property type="match status" value="1"/>
</dbReference>
<feature type="compositionally biased region" description="Low complexity" evidence="5">
    <location>
        <begin position="29"/>
        <end position="38"/>
    </location>
</feature>
<keyword evidence="4" id="KW-0479">Metal-binding</keyword>
<dbReference type="GO" id="GO:0016757">
    <property type="term" value="F:glycosyltransferase activity"/>
    <property type="evidence" value="ECO:0007669"/>
    <property type="project" value="UniProtKB-KW"/>
</dbReference>
<protein>
    <recommendedName>
        <fullName evidence="6">tRNA-guanine(15) transglycosylase-like domain-containing protein</fullName>
    </recommendedName>
</protein>
<keyword evidence="3" id="KW-0819">tRNA processing</keyword>
<dbReference type="AlphaFoldDB" id="A0ABD3RJ73"/>
<comment type="caution">
    <text evidence="7">The sequence shown here is derived from an EMBL/GenBank/DDBJ whole genome shotgun (WGS) entry which is preliminary data.</text>
</comment>
<dbReference type="SUPFAM" id="SSF51713">
    <property type="entry name" value="tRNA-guanine transglycosylase"/>
    <property type="match status" value="1"/>
</dbReference>
<dbReference type="InterPro" id="IPR002616">
    <property type="entry name" value="tRNA_ribo_trans-like"/>
</dbReference>
<dbReference type="NCBIfam" id="TIGR00449">
    <property type="entry name" value="tgt_general"/>
    <property type="match status" value="1"/>
</dbReference>
<dbReference type="GO" id="GO:0008033">
    <property type="term" value="P:tRNA processing"/>
    <property type="evidence" value="ECO:0007669"/>
    <property type="project" value="UniProtKB-KW"/>
</dbReference>
<keyword evidence="1" id="KW-0328">Glycosyltransferase</keyword>
<feature type="region of interest" description="Disordered" evidence="5">
    <location>
        <begin position="25"/>
        <end position="63"/>
    </location>
</feature>
<evidence type="ECO:0000259" key="6">
    <source>
        <dbReference type="Pfam" id="PF01702"/>
    </source>
</evidence>
<dbReference type="Gene3D" id="3.20.20.105">
    <property type="entry name" value="Queuine tRNA-ribosyltransferase-like"/>
    <property type="match status" value="1"/>
</dbReference>
<dbReference type="Proteomes" id="UP001530377">
    <property type="component" value="Unassembled WGS sequence"/>
</dbReference>
<evidence type="ECO:0000256" key="4">
    <source>
        <dbReference type="ARBA" id="ARBA00022723"/>
    </source>
</evidence>
<name>A0ABD3RJ73_9STRA</name>
<evidence type="ECO:0000256" key="1">
    <source>
        <dbReference type="ARBA" id="ARBA00022676"/>
    </source>
</evidence>
<dbReference type="PANTHER" id="PTHR43468:SF1">
    <property type="entry name" value="TRNA-GUANOSINE(34) QUEUINE TRANSGLYCOSYLASE"/>
    <property type="match status" value="1"/>
</dbReference>
<proteinExistence type="predicted"/>
<sequence>MLPILFCDVTTTRLGNRCPSMAGGRKCLRSSSTTTTAAGDDRRRRGVGWGGAPPTSSDFPSWAHEPNDHFRFEVLHTSNKSMARVGRMITPHGVIDTPSFVAVGTNATLKALDFDAADVAGQRLIFSNAYHLMLHPGTDIIRDAGGIHEYTGRKDGPFITDSGGFQIFSLKYGGVSESLASGEGGGGELKRRACLVRRVGNKEKSHWRSDVMGKVKVTEDHVEFKSYRDGSTVILSPEGSIRAQKDIGADIIIPLDILPPHLISRDELAASVERTHRWEARSLYEHHVDSRDRKQAIFCVVHGGTDVSLRTKSIEYLTTLPWDGYAIGGSLGNGREELKALLSWMMPLFNTPERRDKCRHLLGIADIESIHSAIHHGLDTMDSSYPTKLARHGTLMTQDGLIRIKRGKHAKSYGMRIDHDCECSTCAHYDRAYLCHLFRSNEPLGLQLATVHNLNFVNRLMENMRRGILEGKI</sequence>
<dbReference type="EMBL" id="JALLPB020000618">
    <property type="protein sequence ID" value="KAL3807540.1"/>
    <property type="molecule type" value="Genomic_DNA"/>
</dbReference>
<evidence type="ECO:0000256" key="2">
    <source>
        <dbReference type="ARBA" id="ARBA00022679"/>
    </source>
</evidence>
<dbReference type="GO" id="GO:0046872">
    <property type="term" value="F:metal ion binding"/>
    <property type="evidence" value="ECO:0007669"/>
    <property type="project" value="UniProtKB-KW"/>
</dbReference>
<organism evidence="7 8">
    <name type="scientific">Cyclostephanos tholiformis</name>
    <dbReference type="NCBI Taxonomy" id="382380"/>
    <lineage>
        <taxon>Eukaryota</taxon>
        <taxon>Sar</taxon>
        <taxon>Stramenopiles</taxon>
        <taxon>Ochrophyta</taxon>
        <taxon>Bacillariophyta</taxon>
        <taxon>Coscinodiscophyceae</taxon>
        <taxon>Thalassiosirophycidae</taxon>
        <taxon>Stephanodiscales</taxon>
        <taxon>Stephanodiscaceae</taxon>
        <taxon>Cyclostephanos</taxon>
    </lineage>
</organism>
<keyword evidence="2" id="KW-0808">Transferase</keyword>